<dbReference type="GO" id="GO:0016757">
    <property type="term" value="F:glycosyltransferase activity"/>
    <property type="evidence" value="ECO:0007669"/>
    <property type="project" value="UniProtKB-KW"/>
</dbReference>
<evidence type="ECO:0000259" key="4">
    <source>
        <dbReference type="Pfam" id="PF00534"/>
    </source>
</evidence>
<dbReference type="PANTHER" id="PTHR12526">
    <property type="entry name" value="GLYCOSYLTRANSFERASE"/>
    <property type="match status" value="1"/>
</dbReference>
<dbReference type="Pfam" id="PF13439">
    <property type="entry name" value="Glyco_transf_4"/>
    <property type="match status" value="1"/>
</dbReference>
<accession>A0ABY8QV86</accession>
<evidence type="ECO:0000256" key="3">
    <source>
        <dbReference type="SAM" id="MobiDB-lite"/>
    </source>
</evidence>
<name>A0ABY8QV86_9MICO</name>
<dbReference type="RefSeq" id="WP_349638945.1">
    <property type="nucleotide sequence ID" value="NZ_CP090958.1"/>
</dbReference>
<reference evidence="6 7" key="1">
    <citation type="submission" date="2023-05" db="EMBL/GenBank/DDBJ databases">
        <title>Lithophilousrod everest ZFBP1038 complete genpme.</title>
        <authorList>
            <person name="Tian M."/>
        </authorList>
    </citation>
    <scope>NUCLEOTIDE SEQUENCE [LARGE SCALE GENOMIC DNA]</scope>
    <source>
        <strain evidence="6 7">ZFBP1038</strain>
    </source>
</reference>
<dbReference type="Pfam" id="PF00534">
    <property type="entry name" value="Glycos_transf_1"/>
    <property type="match status" value="1"/>
</dbReference>
<dbReference type="PANTHER" id="PTHR12526:SF595">
    <property type="entry name" value="BLL5217 PROTEIN"/>
    <property type="match status" value="1"/>
</dbReference>
<dbReference type="EC" id="2.4.-.-" evidence="6"/>
<feature type="domain" description="Glycosyl transferase family 1" evidence="4">
    <location>
        <begin position="189"/>
        <end position="331"/>
    </location>
</feature>
<proteinExistence type="predicted"/>
<evidence type="ECO:0000256" key="2">
    <source>
        <dbReference type="ARBA" id="ARBA00022679"/>
    </source>
</evidence>
<dbReference type="Proteomes" id="UP001209083">
    <property type="component" value="Chromosome"/>
</dbReference>
<gene>
    <name evidence="6" type="ORF">LWF01_19025</name>
</gene>
<protein>
    <submittedName>
        <fullName evidence="6">Glycosyltransferase</fullName>
        <ecNumber evidence="6">2.4.-.-</ecNumber>
    </submittedName>
</protein>
<dbReference type="Gene3D" id="3.40.50.2000">
    <property type="entry name" value="Glycogen Phosphorylase B"/>
    <property type="match status" value="2"/>
</dbReference>
<dbReference type="SUPFAM" id="SSF53756">
    <property type="entry name" value="UDP-Glycosyltransferase/glycogen phosphorylase"/>
    <property type="match status" value="1"/>
</dbReference>
<keyword evidence="2 6" id="KW-0808">Transferase</keyword>
<dbReference type="InterPro" id="IPR001296">
    <property type="entry name" value="Glyco_trans_1"/>
</dbReference>
<dbReference type="EMBL" id="CP090958">
    <property type="protein sequence ID" value="WGW12146.1"/>
    <property type="molecule type" value="Genomic_DNA"/>
</dbReference>
<feature type="domain" description="Glycosyltransferase subfamily 4-like N-terminal" evidence="5">
    <location>
        <begin position="20"/>
        <end position="130"/>
    </location>
</feature>
<evidence type="ECO:0000256" key="1">
    <source>
        <dbReference type="ARBA" id="ARBA00022676"/>
    </source>
</evidence>
<dbReference type="InterPro" id="IPR028098">
    <property type="entry name" value="Glyco_trans_4-like_N"/>
</dbReference>
<keyword evidence="7" id="KW-1185">Reference proteome</keyword>
<evidence type="ECO:0000259" key="5">
    <source>
        <dbReference type="Pfam" id="PF13439"/>
    </source>
</evidence>
<evidence type="ECO:0000313" key="6">
    <source>
        <dbReference type="EMBL" id="WGW12146.1"/>
    </source>
</evidence>
<organism evidence="6 7">
    <name type="scientific">Saxibacter everestensis</name>
    <dbReference type="NCBI Taxonomy" id="2909229"/>
    <lineage>
        <taxon>Bacteria</taxon>
        <taxon>Bacillati</taxon>
        <taxon>Actinomycetota</taxon>
        <taxon>Actinomycetes</taxon>
        <taxon>Micrococcales</taxon>
        <taxon>Brevibacteriaceae</taxon>
        <taxon>Saxibacter</taxon>
    </lineage>
</organism>
<feature type="region of interest" description="Disordered" evidence="3">
    <location>
        <begin position="379"/>
        <end position="404"/>
    </location>
</feature>
<sequence length="404" mass="43016">MSLTVLMNAGPWLPVPPQGYGGIENVVATLVPELRKAGVRVVLATVGPSTLEADEYIRPLTEPRFSSIAAPYNQSSGIAHAHMQAVVAYLRDNPGIDLVHDHLEVVGPAVLSAMGEAAPPTLQTLHWDLGKHADFYSAFDGYGRIGFAAVSQSQLDRAPAALRAQTLGVVPLAVPPHQALDIERGEHAIVLARITRDKGQDVAARVCLRAGVPLILAGPVAGVNDPEELNRRVADGDTALASHPDVRFYFDHVAPLIDDDRVRWVGGVSGTAKERLLQSARLMLTPNQWAEPGATGVVEALARGVPVVGTPRGVLPALVEHGVTGFLAEEEDGLVHCVQSIDSIDPQACRAAAAPWQPQEMARQYIELYEKLLAGAQAPPRRSVQSGSARPQDEPLTTAEESSC</sequence>
<keyword evidence="1 6" id="KW-0328">Glycosyltransferase</keyword>
<evidence type="ECO:0000313" key="7">
    <source>
        <dbReference type="Proteomes" id="UP001209083"/>
    </source>
</evidence>